<dbReference type="Gene3D" id="3.90.1010.20">
    <property type="match status" value="2"/>
</dbReference>
<protein>
    <recommendedName>
        <fullName evidence="3">FMN-binding protein</fullName>
    </recommendedName>
</protein>
<name>A0A7G9S096_9FIRM</name>
<dbReference type="Proteomes" id="UP000515928">
    <property type="component" value="Chromosome"/>
</dbReference>
<dbReference type="RefSeq" id="WP_187534473.1">
    <property type="nucleotide sequence ID" value="NZ_CBCSHU010000001.1"/>
</dbReference>
<dbReference type="AlphaFoldDB" id="A0A7G9S096"/>
<organism evidence="1 2">
    <name type="scientific">Erysipelothrix inopinata</name>
    <dbReference type="NCBI Taxonomy" id="225084"/>
    <lineage>
        <taxon>Bacteria</taxon>
        <taxon>Bacillati</taxon>
        <taxon>Bacillota</taxon>
        <taxon>Erysipelotrichia</taxon>
        <taxon>Erysipelotrichales</taxon>
        <taxon>Erysipelotrichaceae</taxon>
        <taxon>Erysipelothrix</taxon>
    </lineage>
</organism>
<dbReference type="EMBL" id="CP060715">
    <property type="protein sequence ID" value="QNN61271.1"/>
    <property type="molecule type" value="Genomic_DNA"/>
</dbReference>
<keyword evidence="2" id="KW-1185">Reference proteome</keyword>
<evidence type="ECO:0000313" key="1">
    <source>
        <dbReference type="EMBL" id="QNN61271.1"/>
    </source>
</evidence>
<evidence type="ECO:0000313" key="2">
    <source>
        <dbReference type="Proteomes" id="UP000515928"/>
    </source>
</evidence>
<accession>A0A7G9S096</accession>
<proteinExistence type="predicted"/>
<dbReference type="PROSITE" id="PS51257">
    <property type="entry name" value="PROKAR_LIPOPROTEIN"/>
    <property type="match status" value="1"/>
</dbReference>
<dbReference type="KEGG" id="eio:H9L01_02580"/>
<evidence type="ECO:0008006" key="3">
    <source>
        <dbReference type="Google" id="ProtNLM"/>
    </source>
</evidence>
<reference evidence="1 2" key="1">
    <citation type="submission" date="2020-08" db="EMBL/GenBank/DDBJ databases">
        <title>Genome sequence of Erysipelothrix inopinata DSM 15511T.</title>
        <authorList>
            <person name="Hyun D.-W."/>
            <person name="Bae J.-W."/>
        </authorList>
    </citation>
    <scope>NUCLEOTIDE SEQUENCE [LARGE SCALE GENOMIC DNA]</scope>
    <source>
        <strain evidence="1 2">DSM 15511</strain>
    </source>
</reference>
<gene>
    <name evidence="1" type="ORF">H9L01_02580</name>
</gene>
<sequence length="291" mass="31334">MKKLFAVLLVGMLVLTGCGKKEDTKKPEENAGGALKIGTGIVVAAKDNQAGEFESNVTYATVVLDGDKVKQVQIDTNQNSQAKDFTATIKESKKVLGAAYGMKEKGSKLEWNEQIAELEKWMVGKDLAEIKKAGDNADVKSSVSINIDGYIASVEKAIANAKEVKGLAKVGSVSSASVAKDKVEIDTTVTAVGFDKDGKVVYTFIDQAQISSPDELRTKLEKKEDYGMKAKGSKLEWFEQIAKFNEWTIGKDLKAIQGVNEDKDVTATVSINKDGFVKGIEAAEKAAVEVK</sequence>